<dbReference type="Proteomes" id="UP000729402">
    <property type="component" value="Unassembled WGS sequence"/>
</dbReference>
<proteinExistence type="predicted"/>
<gene>
    <name evidence="1" type="ORF">GUJ93_ZPchr0002g23305</name>
</gene>
<dbReference type="AlphaFoldDB" id="A0A8J5RZU2"/>
<dbReference type="EMBL" id="JAAALK010000287">
    <property type="protein sequence ID" value="KAG8060343.1"/>
    <property type="molecule type" value="Genomic_DNA"/>
</dbReference>
<comment type="caution">
    <text evidence="1">The sequence shown here is derived from an EMBL/GenBank/DDBJ whole genome shotgun (WGS) entry which is preliminary data.</text>
</comment>
<evidence type="ECO:0000313" key="2">
    <source>
        <dbReference type="Proteomes" id="UP000729402"/>
    </source>
</evidence>
<accession>A0A8J5RZU2</accession>
<organism evidence="1 2">
    <name type="scientific">Zizania palustris</name>
    <name type="common">Northern wild rice</name>
    <dbReference type="NCBI Taxonomy" id="103762"/>
    <lineage>
        <taxon>Eukaryota</taxon>
        <taxon>Viridiplantae</taxon>
        <taxon>Streptophyta</taxon>
        <taxon>Embryophyta</taxon>
        <taxon>Tracheophyta</taxon>
        <taxon>Spermatophyta</taxon>
        <taxon>Magnoliopsida</taxon>
        <taxon>Liliopsida</taxon>
        <taxon>Poales</taxon>
        <taxon>Poaceae</taxon>
        <taxon>BOP clade</taxon>
        <taxon>Oryzoideae</taxon>
        <taxon>Oryzeae</taxon>
        <taxon>Zizaniinae</taxon>
        <taxon>Zizania</taxon>
    </lineage>
</organism>
<reference evidence="1" key="1">
    <citation type="journal article" date="2021" name="bioRxiv">
        <title>Whole Genome Assembly and Annotation of Northern Wild Rice, Zizania palustris L., Supports a Whole Genome Duplication in the Zizania Genus.</title>
        <authorList>
            <person name="Haas M."/>
            <person name="Kono T."/>
            <person name="Macchietto M."/>
            <person name="Millas R."/>
            <person name="McGilp L."/>
            <person name="Shao M."/>
            <person name="Duquette J."/>
            <person name="Hirsch C.N."/>
            <person name="Kimball J."/>
        </authorList>
    </citation>
    <scope>NUCLEOTIDE SEQUENCE</scope>
    <source>
        <tissue evidence="1">Fresh leaf tissue</tissue>
    </source>
</reference>
<protein>
    <submittedName>
        <fullName evidence="1">Uncharacterized protein</fullName>
    </submittedName>
</protein>
<keyword evidence="2" id="KW-1185">Reference proteome</keyword>
<sequence length="83" mass="8874">MPASSVSDGSSPSDMSLKSIIEQLQDKMANPFAPPASSSFARSDATTCSLWSFLLHRVISEHTTPKNILVRGIVAKPAREGDT</sequence>
<name>A0A8J5RZU2_ZIZPA</name>
<evidence type="ECO:0000313" key="1">
    <source>
        <dbReference type="EMBL" id="KAG8060343.1"/>
    </source>
</evidence>
<reference evidence="1" key="2">
    <citation type="submission" date="2021-02" db="EMBL/GenBank/DDBJ databases">
        <authorList>
            <person name="Kimball J.A."/>
            <person name="Haas M.W."/>
            <person name="Macchietto M."/>
            <person name="Kono T."/>
            <person name="Duquette J."/>
            <person name="Shao M."/>
        </authorList>
    </citation>
    <scope>NUCLEOTIDE SEQUENCE</scope>
    <source>
        <tissue evidence="1">Fresh leaf tissue</tissue>
    </source>
</reference>